<dbReference type="RefSeq" id="WP_073238604.1">
    <property type="nucleotide sequence ID" value="NZ_FQUY01000010.1"/>
</dbReference>
<evidence type="ECO:0000313" key="2">
    <source>
        <dbReference type="Proteomes" id="UP000184148"/>
    </source>
</evidence>
<dbReference type="OrthoDB" id="1787247at2"/>
<dbReference type="Proteomes" id="UP000184148">
    <property type="component" value="Unassembled WGS sequence"/>
</dbReference>
<dbReference type="EMBL" id="FQUY01000010">
    <property type="protein sequence ID" value="SHF04001.1"/>
    <property type="molecule type" value="Genomic_DNA"/>
</dbReference>
<proteinExistence type="predicted"/>
<protein>
    <submittedName>
        <fullName evidence="1">Uncharacterized protein</fullName>
    </submittedName>
</protein>
<sequence length="79" mass="8723">MPYCIVCGNQESLASSKFPPCADTANAPPYGLLGNFNEEGCLMTMECQGASLDDAQEAYERPEEYFDTCPLCGSRDIRW</sequence>
<evidence type="ECO:0000313" key="1">
    <source>
        <dbReference type="EMBL" id="SHF04001.1"/>
    </source>
</evidence>
<dbReference type="AlphaFoldDB" id="A0A1M4YDW1"/>
<reference evidence="2" key="1">
    <citation type="submission" date="2016-11" db="EMBL/GenBank/DDBJ databases">
        <authorList>
            <person name="Varghese N."/>
            <person name="Submissions S."/>
        </authorList>
    </citation>
    <scope>NUCLEOTIDE SEQUENCE [LARGE SCALE GENOMIC DNA]</scope>
    <source>
        <strain evidence="2">DSM 12395</strain>
    </source>
</reference>
<organism evidence="1 2">
    <name type="scientific">Desulforamulus putei DSM 12395</name>
    <dbReference type="NCBI Taxonomy" id="1121429"/>
    <lineage>
        <taxon>Bacteria</taxon>
        <taxon>Bacillati</taxon>
        <taxon>Bacillota</taxon>
        <taxon>Clostridia</taxon>
        <taxon>Eubacteriales</taxon>
        <taxon>Peptococcaceae</taxon>
        <taxon>Desulforamulus</taxon>
    </lineage>
</organism>
<keyword evidence="2" id="KW-1185">Reference proteome</keyword>
<gene>
    <name evidence="1" type="ORF">SAMN02745133_01694</name>
</gene>
<accession>A0A1M4YDW1</accession>
<dbReference type="STRING" id="1121429.SAMN02745133_01694"/>
<name>A0A1M4YDW1_9FIRM</name>